<dbReference type="Proteomes" id="UP000015102">
    <property type="component" value="Unassembled WGS sequence"/>
</dbReference>
<accession>T1GH03</accession>
<organism evidence="2 3">
    <name type="scientific">Megaselia scalaris</name>
    <name type="common">Humpbacked fly</name>
    <name type="synonym">Phora scalaris</name>
    <dbReference type="NCBI Taxonomy" id="36166"/>
    <lineage>
        <taxon>Eukaryota</taxon>
        <taxon>Metazoa</taxon>
        <taxon>Ecdysozoa</taxon>
        <taxon>Arthropoda</taxon>
        <taxon>Hexapoda</taxon>
        <taxon>Insecta</taxon>
        <taxon>Pterygota</taxon>
        <taxon>Neoptera</taxon>
        <taxon>Endopterygota</taxon>
        <taxon>Diptera</taxon>
        <taxon>Brachycera</taxon>
        <taxon>Muscomorpha</taxon>
        <taxon>Platypezoidea</taxon>
        <taxon>Phoridae</taxon>
        <taxon>Megaseliini</taxon>
        <taxon>Megaselia</taxon>
    </lineage>
</organism>
<reference evidence="2" key="2">
    <citation type="submission" date="2015-06" db="UniProtKB">
        <authorList>
            <consortium name="EnsemblMetazoa"/>
        </authorList>
    </citation>
    <scope>IDENTIFICATION</scope>
</reference>
<dbReference type="EMBL" id="CAQQ02393822">
    <property type="status" value="NOT_ANNOTATED_CDS"/>
    <property type="molecule type" value="Genomic_DNA"/>
</dbReference>
<dbReference type="HOGENOM" id="CLU_1126911_0_0_1"/>
<protein>
    <submittedName>
        <fullName evidence="2">Uncharacterized protein</fullName>
    </submittedName>
</protein>
<feature type="compositionally biased region" description="Gly residues" evidence="1">
    <location>
        <begin position="82"/>
        <end position="94"/>
    </location>
</feature>
<reference evidence="3" key="1">
    <citation type="submission" date="2013-02" db="EMBL/GenBank/DDBJ databases">
        <authorList>
            <person name="Hughes D."/>
        </authorList>
    </citation>
    <scope>NUCLEOTIDE SEQUENCE</scope>
    <source>
        <strain>Durham</strain>
        <strain evidence="3">NC isolate 2 -- Noor lab</strain>
    </source>
</reference>
<feature type="region of interest" description="Disordered" evidence="1">
    <location>
        <begin position="67"/>
        <end position="94"/>
    </location>
</feature>
<keyword evidence="3" id="KW-1185">Reference proteome</keyword>
<dbReference type="AlphaFoldDB" id="T1GH03"/>
<proteinExistence type="predicted"/>
<evidence type="ECO:0000313" key="3">
    <source>
        <dbReference type="Proteomes" id="UP000015102"/>
    </source>
</evidence>
<sequence>MNYQIQFLIDIPIQHVSNLFLSRCEMSSRRTKPPHEILGLGVGVKEESAGSNCNVCPHVIAAEENQNKQSQCSSMRPTATNNGGGKGDTAGLGVSGRRISLKSCSDSSLDGRSSDSTYTNSSGGFECCGCGAPAGLRWRNNPNATTKLPIVEKLNINGTGISRPSYRNPYDEMTNFTNKSHINLNSTYPKLSHSFYHRKQSKPGGRTYPSQDISKEICENGLSTTVSGTISTNGDGKRFVNVEKFKN</sequence>
<dbReference type="EMBL" id="CAQQ02393823">
    <property type="status" value="NOT_ANNOTATED_CDS"/>
    <property type="molecule type" value="Genomic_DNA"/>
</dbReference>
<evidence type="ECO:0000313" key="2">
    <source>
        <dbReference type="EnsemblMetazoa" id="MESCA002685-PA"/>
    </source>
</evidence>
<feature type="compositionally biased region" description="Polar residues" evidence="1">
    <location>
        <begin position="67"/>
        <end position="81"/>
    </location>
</feature>
<name>T1GH03_MEGSC</name>
<evidence type="ECO:0000256" key="1">
    <source>
        <dbReference type="SAM" id="MobiDB-lite"/>
    </source>
</evidence>
<dbReference type="EnsemblMetazoa" id="MESCA002685-RA">
    <property type="protein sequence ID" value="MESCA002685-PA"/>
    <property type="gene ID" value="MESCA002685"/>
</dbReference>